<dbReference type="Proteomes" id="UP000319576">
    <property type="component" value="Chromosome"/>
</dbReference>
<sequence length="330" mass="34961">MGESVADRVAGAIVGLAVGDALGYPHEFRTVAQVRRELGPDGITDFVRVKDPHFTRPYILGPDHPPGTFTDDTQMSVCVAEALVAGGRGPRDALLDDMARRFVGWCFSPDNNRAPGEATSTACERLRDGVPRTASGVEGSKGAGANMRVVPVGLYYADPDEAAEVARQQADITHHHPAAREAAAATALAAWLLVRDVPPVAVADEVRRRCGGRSPDFDEIAGRFDAALAREPDEVLVRRDRSAVALGEGWVAEEAVFAALYCGCRAPDSFRDAVLMAANTDGDSDTVATLAGGFLGARLGLGAIPEAWRRGLERSADLHDLGRRLAAARG</sequence>
<keyword evidence="1" id="KW-0479">Metal-binding</keyword>
<feature type="binding site" evidence="1">
    <location>
        <position position="71"/>
    </location>
    <ligand>
        <name>Mg(2+)</name>
        <dbReference type="ChEBI" id="CHEBI:18420"/>
        <label>1</label>
    </ligand>
</feature>
<evidence type="ECO:0000313" key="3">
    <source>
        <dbReference type="Proteomes" id="UP000319576"/>
    </source>
</evidence>
<evidence type="ECO:0000256" key="1">
    <source>
        <dbReference type="PIRSR" id="PIRSR605502-1"/>
    </source>
</evidence>
<dbReference type="PANTHER" id="PTHR16222">
    <property type="entry name" value="ADP-RIBOSYLGLYCOHYDROLASE"/>
    <property type="match status" value="1"/>
</dbReference>
<dbReference type="AlphaFoldDB" id="A0A517Y014"/>
<dbReference type="InterPro" id="IPR005502">
    <property type="entry name" value="Ribosyl_crysJ1"/>
</dbReference>
<proteinExistence type="predicted"/>
<reference evidence="2 3" key="1">
    <citation type="submission" date="2019-02" db="EMBL/GenBank/DDBJ databases">
        <title>Deep-cultivation of Planctomycetes and their phenomic and genomic characterization uncovers novel biology.</title>
        <authorList>
            <person name="Wiegand S."/>
            <person name="Jogler M."/>
            <person name="Boedeker C."/>
            <person name="Pinto D."/>
            <person name="Vollmers J."/>
            <person name="Rivas-Marin E."/>
            <person name="Kohn T."/>
            <person name="Peeters S.H."/>
            <person name="Heuer A."/>
            <person name="Rast P."/>
            <person name="Oberbeckmann S."/>
            <person name="Bunk B."/>
            <person name="Jeske O."/>
            <person name="Meyerdierks A."/>
            <person name="Storesund J.E."/>
            <person name="Kallscheuer N."/>
            <person name="Luecker S."/>
            <person name="Lage O.M."/>
            <person name="Pohl T."/>
            <person name="Merkel B.J."/>
            <person name="Hornburger P."/>
            <person name="Mueller R.-W."/>
            <person name="Bruemmer F."/>
            <person name="Labrenz M."/>
            <person name="Spormann A.M."/>
            <person name="Op den Camp H."/>
            <person name="Overmann J."/>
            <person name="Amann R."/>
            <person name="Jetten M.S.M."/>
            <person name="Mascher T."/>
            <person name="Medema M.H."/>
            <person name="Devos D.P."/>
            <person name="Kaster A.-K."/>
            <person name="Ovreas L."/>
            <person name="Rohde M."/>
            <person name="Galperin M.Y."/>
            <person name="Jogler C."/>
        </authorList>
    </citation>
    <scope>NUCLEOTIDE SEQUENCE [LARGE SCALE GENOMIC DNA]</scope>
    <source>
        <strain evidence="2 3">ETA_A1</strain>
    </source>
</reference>
<feature type="binding site" evidence="1">
    <location>
        <position position="286"/>
    </location>
    <ligand>
        <name>Mg(2+)</name>
        <dbReference type="ChEBI" id="CHEBI:18420"/>
        <label>1</label>
    </ligand>
</feature>
<dbReference type="OrthoDB" id="9798107at2"/>
<dbReference type="InterPro" id="IPR036705">
    <property type="entry name" value="Ribosyl_crysJ1_sf"/>
</dbReference>
<comment type="cofactor">
    <cofactor evidence="1">
        <name>Mg(2+)</name>
        <dbReference type="ChEBI" id="CHEBI:18420"/>
    </cofactor>
    <text evidence="1">Binds 2 magnesium ions per subunit.</text>
</comment>
<keyword evidence="2" id="KW-0326">Glycosidase</keyword>
<feature type="binding site" evidence="1">
    <location>
        <position position="72"/>
    </location>
    <ligand>
        <name>Mg(2+)</name>
        <dbReference type="ChEBI" id="CHEBI:18420"/>
        <label>1</label>
    </ligand>
</feature>
<dbReference type="GO" id="GO:0046872">
    <property type="term" value="F:metal ion binding"/>
    <property type="evidence" value="ECO:0007669"/>
    <property type="project" value="UniProtKB-KW"/>
</dbReference>
<keyword evidence="3" id="KW-1185">Reference proteome</keyword>
<dbReference type="InterPro" id="IPR050792">
    <property type="entry name" value="ADP-ribosylglycohydrolase"/>
</dbReference>
<dbReference type="EMBL" id="CP036273">
    <property type="protein sequence ID" value="QDU23102.1"/>
    <property type="molecule type" value="Genomic_DNA"/>
</dbReference>
<keyword evidence="2" id="KW-0378">Hydrolase</keyword>
<dbReference type="Pfam" id="PF03747">
    <property type="entry name" value="ADP_ribosyl_GH"/>
    <property type="match status" value="1"/>
</dbReference>
<feature type="binding site" evidence="1">
    <location>
        <position position="283"/>
    </location>
    <ligand>
        <name>Mg(2+)</name>
        <dbReference type="ChEBI" id="CHEBI:18420"/>
        <label>1</label>
    </ligand>
</feature>
<dbReference type="GO" id="GO:0047407">
    <property type="term" value="F:ADP-ribosyl-[dinitrogen reductase] hydrolase activity"/>
    <property type="evidence" value="ECO:0007669"/>
    <property type="project" value="UniProtKB-EC"/>
</dbReference>
<dbReference type="EC" id="3.2.2.24" evidence="2"/>
<keyword evidence="1" id="KW-0460">Magnesium</keyword>
<dbReference type="Gene3D" id="1.10.4080.10">
    <property type="entry name" value="ADP-ribosylation/Crystallin J1"/>
    <property type="match status" value="1"/>
</dbReference>
<dbReference type="PANTHER" id="PTHR16222:SF12">
    <property type="entry name" value="ADP-RIBOSYLGLYCOHYDROLASE-RELATED"/>
    <property type="match status" value="1"/>
</dbReference>
<protein>
    <submittedName>
        <fullName evidence="2">ADP-ribosyl-[dinitrogen reductase] glycohydrolase</fullName>
        <ecNumber evidence="2">3.2.2.24</ecNumber>
    </submittedName>
</protein>
<evidence type="ECO:0000313" key="2">
    <source>
        <dbReference type="EMBL" id="QDU23102.1"/>
    </source>
</evidence>
<organism evidence="2 3">
    <name type="scientific">Urbifossiella limnaea</name>
    <dbReference type="NCBI Taxonomy" id="2528023"/>
    <lineage>
        <taxon>Bacteria</taxon>
        <taxon>Pseudomonadati</taxon>
        <taxon>Planctomycetota</taxon>
        <taxon>Planctomycetia</taxon>
        <taxon>Gemmatales</taxon>
        <taxon>Gemmataceae</taxon>
        <taxon>Urbifossiella</taxon>
    </lineage>
</organism>
<dbReference type="KEGG" id="uli:ETAA1_50930"/>
<dbReference type="RefSeq" id="WP_145243204.1">
    <property type="nucleotide sequence ID" value="NZ_CP036273.1"/>
</dbReference>
<feature type="binding site" evidence="1">
    <location>
        <position position="70"/>
    </location>
    <ligand>
        <name>Mg(2+)</name>
        <dbReference type="ChEBI" id="CHEBI:18420"/>
        <label>1</label>
    </ligand>
</feature>
<gene>
    <name evidence="2" type="primary">draG_2</name>
    <name evidence="2" type="ORF">ETAA1_50930</name>
</gene>
<dbReference type="SUPFAM" id="SSF101478">
    <property type="entry name" value="ADP-ribosylglycohydrolase"/>
    <property type="match status" value="1"/>
</dbReference>
<feature type="binding site" evidence="1">
    <location>
        <position position="285"/>
    </location>
    <ligand>
        <name>Mg(2+)</name>
        <dbReference type="ChEBI" id="CHEBI:18420"/>
        <label>1</label>
    </ligand>
</feature>
<name>A0A517Y014_9BACT</name>
<accession>A0A517Y014</accession>